<keyword evidence="9" id="KW-1185">Reference proteome</keyword>
<reference evidence="8 9" key="1">
    <citation type="submission" date="2024-02" db="EMBL/GenBank/DDBJ databases">
        <title>Lysinimicrobium sediminis NBRC 112286.</title>
        <authorList>
            <person name="Ichikawa N."/>
            <person name="Katano-Makiyama Y."/>
            <person name="Hidaka K."/>
        </authorList>
    </citation>
    <scope>NUCLEOTIDE SEQUENCE [LARGE SCALE GENOMIC DNA]</scope>
    <source>
        <strain evidence="8 9">NBRC 112286</strain>
    </source>
</reference>
<dbReference type="GO" id="GO:0005524">
    <property type="term" value="F:ATP binding"/>
    <property type="evidence" value="ECO:0007669"/>
    <property type="project" value="UniProtKB-KW"/>
</dbReference>
<dbReference type="EMBL" id="BAABRR010000004">
    <property type="protein sequence ID" value="GAA5518572.1"/>
    <property type="molecule type" value="Genomic_DNA"/>
</dbReference>
<keyword evidence="6" id="KW-0046">Antibiotic resistance</keyword>
<dbReference type="PANTHER" id="PTHR42711">
    <property type="entry name" value="ABC TRANSPORTER ATP-BINDING PROTEIN"/>
    <property type="match status" value="1"/>
</dbReference>
<keyword evidence="3" id="KW-0813">Transport</keyword>
<keyword evidence="4" id="KW-0547">Nucleotide-binding</keyword>
<name>A0ABP9WFG9_9MICO</name>
<sequence length="244" mass="25610">MLTVSGVAHTYGGVVALDAVSIAVAGERIGLVGVNGAGKTTLLSVAGGALKPTSGDAAIGGASLYSRASRRVALRRVALMPQSLALPSHLTALEAVAYLTWMRGARWRDATRAAHMALVDVGLADRVGTRIRTLSGGMHRRIALAQAIALDPEVLLLDEPTTGLDPQHRREILDLVAGLDHELVMSSHLIEDVATICSRVVVLHRGRVVFDGTTEQLRTLAPDSASPRALEDAFLAVVDAAKVP</sequence>
<comment type="similarity">
    <text evidence="2">Belongs to the ABC transporter superfamily.</text>
</comment>
<dbReference type="InterPro" id="IPR003439">
    <property type="entry name" value="ABC_transporter-like_ATP-bd"/>
</dbReference>
<organism evidence="8 9">
    <name type="scientific">Demequina sediminis</name>
    <dbReference type="NCBI Taxonomy" id="1930058"/>
    <lineage>
        <taxon>Bacteria</taxon>
        <taxon>Bacillati</taxon>
        <taxon>Actinomycetota</taxon>
        <taxon>Actinomycetes</taxon>
        <taxon>Micrococcales</taxon>
        <taxon>Demequinaceae</taxon>
        <taxon>Demequina</taxon>
    </lineage>
</organism>
<comment type="caution">
    <text evidence="8">The sequence shown here is derived from an EMBL/GenBank/DDBJ whole genome shotgun (WGS) entry which is preliminary data.</text>
</comment>
<dbReference type="InterPro" id="IPR050763">
    <property type="entry name" value="ABC_transporter_ATP-binding"/>
</dbReference>
<evidence type="ECO:0000313" key="9">
    <source>
        <dbReference type="Proteomes" id="UP001426770"/>
    </source>
</evidence>
<dbReference type="InterPro" id="IPR027417">
    <property type="entry name" value="P-loop_NTPase"/>
</dbReference>
<protein>
    <submittedName>
        <fullName evidence="8">Linearmycin resistance ATP-binding protein LnrL</fullName>
    </submittedName>
</protein>
<evidence type="ECO:0000256" key="1">
    <source>
        <dbReference type="ARBA" id="ARBA00004202"/>
    </source>
</evidence>
<proteinExistence type="inferred from homology"/>
<dbReference type="RefSeq" id="WP_286214428.1">
    <property type="nucleotide sequence ID" value="NZ_AP027736.1"/>
</dbReference>
<dbReference type="SMART" id="SM00382">
    <property type="entry name" value="AAA"/>
    <property type="match status" value="1"/>
</dbReference>
<evidence type="ECO:0000256" key="2">
    <source>
        <dbReference type="ARBA" id="ARBA00005417"/>
    </source>
</evidence>
<dbReference type="Pfam" id="PF00005">
    <property type="entry name" value="ABC_tran"/>
    <property type="match status" value="1"/>
</dbReference>
<dbReference type="SUPFAM" id="SSF52540">
    <property type="entry name" value="P-loop containing nucleoside triphosphate hydrolases"/>
    <property type="match status" value="1"/>
</dbReference>
<keyword evidence="5 8" id="KW-0067">ATP-binding</keyword>
<dbReference type="PANTHER" id="PTHR42711:SF5">
    <property type="entry name" value="ABC TRANSPORTER ATP-BINDING PROTEIN NATA"/>
    <property type="match status" value="1"/>
</dbReference>
<evidence type="ECO:0000256" key="6">
    <source>
        <dbReference type="ARBA" id="ARBA00023251"/>
    </source>
</evidence>
<evidence type="ECO:0000259" key="7">
    <source>
        <dbReference type="PROSITE" id="PS50893"/>
    </source>
</evidence>
<dbReference type="Proteomes" id="UP001426770">
    <property type="component" value="Unassembled WGS sequence"/>
</dbReference>
<feature type="domain" description="ABC transporter" evidence="7">
    <location>
        <begin position="2"/>
        <end position="230"/>
    </location>
</feature>
<evidence type="ECO:0000256" key="4">
    <source>
        <dbReference type="ARBA" id="ARBA00022741"/>
    </source>
</evidence>
<dbReference type="Gene3D" id="3.40.50.300">
    <property type="entry name" value="P-loop containing nucleotide triphosphate hydrolases"/>
    <property type="match status" value="1"/>
</dbReference>
<evidence type="ECO:0000313" key="8">
    <source>
        <dbReference type="EMBL" id="GAA5518572.1"/>
    </source>
</evidence>
<comment type="subcellular location">
    <subcellularLocation>
        <location evidence="1">Cell membrane</location>
        <topology evidence="1">Peripheral membrane protein</topology>
    </subcellularLocation>
</comment>
<accession>A0ABP9WFG9</accession>
<evidence type="ECO:0000256" key="5">
    <source>
        <dbReference type="ARBA" id="ARBA00022840"/>
    </source>
</evidence>
<dbReference type="PROSITE" id="PS50893">
    <property type="entry name" value="ABC_TRANSPORTER_2"/>
    <property type="match status" value="1"/>
</dbReference>
<gene>
    <name evidence="8" type="primary">lnrL_1</name>
    <name evidence="8" type="ORF">Lsed01_01002</name>
</gene>
<dbReference type="InterPro" id="IPR003593">
    <property type="entry name" value="AAA+_ATPase"/>
</dbReference>
<evidence type="ECO:0000256" key="3">
    <source>
        <dbReference type="ARBA" id="ARBA00022448"/>
    </source>
</evidence>